<dbReference type="InterPro" id="IPR036852">
    <property type="entry name" value="Peptidase_S8/S53_dom_sf"/>
</dbReference>
<dbReference type="InterPro" id="IPR023828">
    <property type="entry name" value="Peptidase_S8_Ser-AS"/>
</dbReference>
<dbReference type="AlphaFoldDB" id="A0A1X6PG47"/>
<dbReference type="GO" id="GO:0006508">
    <property type="term" value="P:proteolysis"/>
    <property type="evidence" value="ECO:0007669"/>
    <property type="project" value="UniProtKB-KW"/>
</dbReference>
<evidence type="ECO:0000313" key="9">
    <source>
        <dbReference type="EMBL" id="OSX79716.1"/>
    </source>
</evidence>
<comment type="similarity">
    <text evidence="1 5 6">Belongs to the peptidase S8 family.</text>
</comment>
<evidence type="ECO:0000256" key="3">
    <source>
        <dbReference type="ARBA" id="ARBA00022801"/>
    </source>
</evidence>
<reference evidence="9 10" key="1">
    <citation type="submission" date="2017-03" db="EMBL/GenBank/DDBJ databases">
        <title>WGS assembly of Porphyra umbilicalis.</title>
        <authorList>
            <person name="Brawley S.H."/>
            <person name="Blouin N.A."/>
            <person name="Ficko-Blean E."/>
            <person name="Wheeler G.L."/>
            <person name="Lohr M."/>
            <person name="Goodson H.V."/>
            <person name="Jenkins J.W."/>
            <person name="Blaby-Haas C.E."/>
            <person name="Helliwell K.E."/>
            <person name="Chan C."/>
            <person name="Marriage T."/>
            <person name="Bhattacharya D."/>
            <person name="Klein A.S."/>
            <person name="Badis Y."/>
            <person name="Brodie J."/>
            <person name="Cao Y."/>
            <person name="Collen J."/>
            <person name="Dittami S.M."/>
            <person name="Gachon C.M."/>
            <person name="Green B.R."/>
            <person name="Karpowicz S."/>
            <person name="Kim J.W."/>
            <person name="Kudahl U."/>
            <person name="Lin S."/>
            <person name="Michel G."/>
            <person name="Mittag M."/>
            <person name="Olson B.J."/>
            <person name="Pangilinan J."/>
            <person name="Peng Y."/>
            <person name="Qiu H."/>
            <person name="Shu S."/>
            <person name="Singer J.T."/>
            <person name="Smith A.G."/>
            <person name="Sprecher B.N."/>
            <person name="Wagner V."/>
            <person name="Wang W."/>
            <person name="Wang Z.-Y."/>
            <person name="Yan J."/>
            <person name="Yarish C."/>
            <person name="Zoeuner-Riek S."/>
            <person name="Zhuang Y."/>
            <person name="Zou Y."/>
            <person name="Lindquist E.A."/>
            <person name="Grimwood J."/>
            <person name="Barry K."/>
            <person name="Rokhsar D.S."/>
            <person name="Schmutz J."/>
            <person name="Stiller J.W."/>
            <person name="Grossman A.R."/>
            <person name="Prochnik S.E."/>
        </authorList>
    </citation>
    <scope>NUCLEOTIDE SEQUENCE [LARGE SCALE GENOMIC DNA]</scope>
    <source>
        <strain evidence="9">4086291</strain>
    </source>
</reference>
<dbReference type="InterPro" id="IPR023827">
    <property type="entry name" value="Peptidase_S8_Asp-AS"/>
</dbReference>
<dbReference type="Proteomes" id="UP000218209">
    <property type="component" value="Unassembled WGS sequence"/>
</dbReference>
<evidence type="ECO:0000259" key="8">
    <source>
        <dbReference type="Pfam" id="PF00082"/>
    </source>
</evidence>
<dbReference type="Gene3D" id="3.40.50.200">
    <property type="entry name" value="Peptidase S8/S53 domain"/>
    <property type="match status" value="1"/>
</dbReference>
<proteinExistence type="inferred from homology"/>
<evidence type="ECO:0000256" key="5">
    <source>
        <dbReference type="PROSITE-ProRule" id="PRU01240"/>
    </source>
</evidence>
<accession>A0A1X6PG47</accession>
<dbReference type="InterPro" id="IPR050131">
    <property type="entry name" value="Peptidase_S8_subtilisin-like"/>
</dbReference>
<feature type="domain" description="Peptidase S8/S53" evidence="8">
    <location>
        <begin position="108"/>
        <end position="338"/>
    </location>
</feature>
<dbReference type="InterPro" id="IPR000209">
    <property type="entry name" value="Peptidase_S8/S53_dom"/>
</dbReference>
<name>A0A1X6PG47_PORUM</name>
<dbReference type="PANTHER" id="PTHR43806">
    <property type="entry name" value="PEPTIDASE S8"/>
    <property type="match status" value="1"/>
</dbReference>
<keyword evidence="4 5" id="KW-0720">Serine protease</keyword>
<dbReference type="PROSITE" id="PS00138">
    <property type="entry name" value="SUBTILASE_SER"/>
    <property type="match status" value="1"/>
</dbReference>
<dbReference type="Pfam" id="PF00082">
    <property type="entry name" value="Peptidase_S8"/>
    <property type="match status" value="1"/>
</dbReference>
<dbReference type="GO" id="GO:0004252">
    <property type="term" value="F:serine-type endopeptidase activity"/>
    <property type="evidence" value="ECO:0007669"/>
    <property type="project" value="UniProtKB-UniRule"/>
</dbReference>
<evidence type="ECO:0000313" key="10">
    <source>
        <dbReference type="Proteomes" id="UP000218209"/>
    </source>
</evidence>
<evidence type="ECO:0000256" key="7">
    <source>
        <dbReference type="SAM" id="MobiDB-lite"/>
    </source>
</evidence>
<evidence type="ECO:0000256" key="2">
    <source>
        <dbReference type="ARBA" id="ARBA00022670"/>
    </source>
</evidence>
<dbReference type="PANTHER" id="PTHR43806:SF11">
    <property type="entry name" value="CEREVISIN-RELATED"/>
    <property type="match status" value="1"/>
</dbReference>
<feature type="active site" description="Charge relay system" evidence="5">
    <location>
        <position position="313"/>
    </location>
</feature>
<feature type="active site" description="Charge relay system" evidence="5">
    <location>
        <position position="117"/>
    </location>
</feature>
<dbReference type="PRINTS" id="PR00723">
    <property type="entry name" value="SUBTILISIN"/>
</dbReference>
<evidence type="ECO:0000256" key="6">
    <source>
        <dbReference type="RuleBase" id="RU003355"/>
    </source>
</evidence>
<dbReference type="InterPro" id="IPR015500">
    <property type="entry name" value="Peptidase_S8_subtilisin-rel"/>
</dbReference>
<dbReference type="EMBL" id="KV918787">
    <property type="protein sequence ID" value="OSX79716.1"/>
    <property type="molecule type" value="Genomic_DNA"/>
</dbReference>
<dbReference type="OrthoDB" id="206201at2759"/>
<evidence type="ECO:0000256" key="1">
    <source>
        <dbReference type="ARBA" id="ARBA00011073"/>
    </source>
</evidence>
<feature type="active site" description="Charge relay system" evidence="5">
    <location>
        <position position="153"/>
    </location>
</feature>
<dbReference type="PROSITE" id="PS51892">
    <property type="entry name" value="SUBTILASE"/>
    <property type="match status" value="1"/>
</dbReference>
<evidence type="ECO:0000256" key="4">
    <source>
        <dbReference type="ARBA" id="ARBA00022825"/>
    </source>
</evidence>
<protein>
    <recommendedName>
        <fullName evidence="8">Peptidase S8/S53 domain-containing protein</fullName>
    </recommendedName>
</protein>
<organism evidence="9 10">
    <name type="scientific">Porphyra umbilicalis</name>
    <name type="common">Purple laver</name>
    <name type="synonym">Red alga</name>
    <dbReference type="NCBI Taxonomy" id="2786"/>
    <lineage>
        <taxon>Eukaryota</taxon>
        <taxon>Rhodophyta</taxon>
        <taxon>Bangiophyceae</taxon>
        <taxon>Bangiales</taxon>
        <taxon>Bangiaceae</taxon>
        <taxon>Porphyra</taxon>
    </lineage>
</organism>
<feature type="region of interest" description="Disordered" evidence="7">
    <location>
        <begin position="13"/>
        <end position="40"/>
    </location>
</feature>
<dbReference type="PROSITE" id="PS00136">
    <property type="entry name" value="SUBTILASE_ASP"/>
    <property type="match status" value="1"/>
</dbReference>
<dbReference type="SUPFAM" id="SSF52743">
    <property type="entry name" value="Subtilisin-like"/>
    <property type="match status" value="1"/>
</dbReference>
<keyword evidence="2 5" id="KW-0645">Protease</keyword>
<keyword evidence="10" id="KW-1185">Reference proteome</keyword>
<keyword evidence="3 5" id="KW-0378">Hydrolase</keyword>
<dbReference type="GO" id="GO:0005615">
    <property type="term" value="C:extracellular space"/>
    <property type="evidence" value="ECO:0007669"/>
    <property type="project" value="TreeGrafter"/>
</dbReference>
<sequence length="377" mass="35841">MLAATCPARVAAAGRAARGGNRSDRGGDGGDGGSDGDGVAAAVPPAADAIAAIPGVEGWAPGGSVHGSAAVHSPPAAPPPLWGLDRVNQAALPLDGDASTRGCYPAAGAGVHVFVLDTGVASAHAQFAHLGDRLTAVAAAGSAFPDGSDADGHGTHVIGTIAGLGTGVAPRVNVTSIKVLDGTAAGIPADVVAGVEAAAAYAVAHPSVPVLLSASLGGPRTAGAPDLLATAVERAAAAGVVTITAAGNEGGDACGTTPGAARRVINVANADRHDALAPSSNAGVCVDVIAPGTGIVSADAAHLSGLTGKTGTSMAAPHVTGVAALVLGEVGRRLSREQVLWAVTWGRVTVAGYPLAYASPDLPGLCAAAAAAATGGA</sequence>
<gene>
    <name evidence="9" type="ORF">BU14_0072s0074</name>
</gene>